<dbReference type="AlphaFoldDB" id="A0A2N3KX70"/>
<dbReference type="OrthoDB" id="8099120at2"/>
<evidence type="ECO:0000313" key="1">
    <source>
        <dbReference type="EMBL" id="PKR55175.1"/>
    </source>
</evidence>
<reference evidence="1 2" key="1">
    <citation type="submission" date="2017-09" db="EMBL/GenBank/DDBJ databases">
        <title>Biodiversity and function of Thalassospira species in the particle-attached aromatic-hydrocarbon-degrading consortia from the surface seawater of the South China Sea.</title>
        <authorList>
            <person name="Dong C."/>
            <person name="Liu R."/>
            <person name="Shao Z."/>
        </authorList>
    </citation>
    <scope>NUCLEOTIDE SEQUENCE [LARGE SCALE GENOMIC DNA]</scope>
    <source>
        <strain evidence="1 2">CSC1P2</strain>
    </source>
</reference>
<sequence length="206" mass="22807">MMASAAVAVPFGHSAQAAAQPSGKQSVMEVAATQDPSDFIRGLGDEAISELAGDKIDDSSRQERFVNLMDKYFKMDQVARFVLGRYWRNLSDQELTNFADLLQKYLALNYASKFKDFDGEKFVVGDSSENKKDIFVNSQVVRPDGPPVKIVWRLREFDGSLRIIDVSIEGISMGITQRDEFAAVIQNNGGKVQALTDMLKKKTGGN</sequence>
<name>A0A2N3KX70_9PROT</name>
<dbReference type="EMBL" id="NWTK01000003">
    <property type="protein sequence ID" value="PKR55175.1"/>
    <property type="molecule type" value="Genomic_DNA"/>
</dbReference>
<dbReference type="InterPro" id="IPR042245">
    <property type="entry name" value="Tgt2/MlaC_sf"/>
</dbReference>
<protein>
    <submittedName>
        <fullName evidence="1">Organic solvent ABC transporter</fullName>
    </submittedName>
</protein>
<dbReference type="Proteomes" id="UP000233597">
    <property type="component" value="Unassembled WGS sequence"/>
</dbReference>
<gene>
    <name evidence="1" type="ORF">COO20_06250</name>
</gene>
<dbReference type="PANTHER" id="PTHR36573">
    <property type="entry name" value="INTERMEMBRANE PHOSPHOLIPID TRANSPORT SYSTEM BINDING PROTEIN MLAC"/>
    <property type="match status" value="1"/>
</dbReference>
<dbReference type="InterPro" id="IPR008869">
    <property type="entry name" value="MlaC/ttg2D"/>
</dbReference>
<dbReference type="Pfam" id="PF05494">
    <property type="entry name" value="MlaC"/>
    <property type="match status" value="1"/>
</dbReference>
<accession>A0A2N3KX70</accession>
<evidence type="ECO:0000313" key="2">
    <source>
        <dbReference type="Proteomes" id="UP000233597"/>
    </source>
</evidence>
<dbReference type="Gene3D" id="3.10.450.710">
    <property type="entry name" value="Tgt2/MlaC"/>
    <property type="match status" value="1"/>
</dbReference>
<dbReference type="PANTHER" id="PTHR36573:SF1">
    <property type="entry name" value="INTERMEMBRANE PHOSPHOLIPID TRANSPORT SYSTEM BINDING PROTEIN MLAC"/>
    <property type="match status" value="1"/>
</dbReference>
<comment type="caution">
    <text evidence="1">The sequence shown here is derived from an EMBL/GenBank/DDBJ whole genome shotgun (WGS) entry which is preliminary data.</text>
</comment>
<organism evidence="1 2">
    <name type="scientific">Thalassospira marina</name>
    <dbReference type="NCBI Taxonomy" id="2048283"/>
    <lineage>
        <taxon>Bacteria</taxon>
        <taxon>Pseudomonadati</taxon>
        <taxon>Pseudomonadota</taxon>
        <taxon>Alphaproteobacteria</taxon>
        <taxon>Rhodospirillales</taxon>
        <taxon>Thalassospiraceae</taxon>
        <taxon>Thalassospira</taxon>
    </lineage>
</organism>
<proteinExistence type="predicted"/>